<feature type="domain" description="Ig-like" evidence="21">
    <location>
        <begin position="1139"/>
        <end position="1227"/>
    </location>
</feature>
<keyword evidence="7 19" id="KW-0732">Signal</keyword>
<feature type="disulfide bond" evidence="18">
    <location>
        <begin position="960"/>
        <end position="969"/>
    </location>
</feature>
<evidence type="ECO:0000256" key="1">
    <source>
        <dbReference type="ARBA" id="ARBA00004167"/>
    </source>
</evidence>
<dbReference type="PROSITE" id="PS50027">
    <property type="entry name" value="EGF_LAM_2"/>
    <property type="match status" value="3"/>
</dbReference>
<evidence type="ECO:0000256" key="13">
    <source>
        <dbReference type="ARBA" id="ARBA00023170"/>
    </source>
</evidence>
<feature type="disulfide bond" evidence="17">
    <location>
        <begin position="145"/>
        <end position="157"/>
    </location>
</feature>
<dbReference type="InterPro" id="IPR013783">
    <property type="entry name" value="Ig-like_fold"/>
</dbReference>
<gene>
    <name evidence="23" type="ORF">NAV_LOCUS5103</name>
</gene>
<evidence type="ECO:0008006" key="25">
    <source>
        <dbReference type="Google" id="ProtNLM"/>
    </source>
</evidence>
<evidence type="ECO:0000256" key="7">
    <source>
        <dbReference type="ARBA" id="ARBA00022729"/>
    </source>
</evidence>
<dbReference type="PRINTS" id="PR00261">
    <property type="entry name" value="LDLRECEPTOR"/>
</dbReference>
<evidence type="ECO:0000256" key="19">
    <source>
        <dbReference type="SAM" id="SignalP"/>
    </source>
</evidence>
<dbReference type="PANTHER" id="PTHR10075">
    <property type="entry name" value="BASIGIN RELATED"/>
    <property type="match status" value="1"/>
</dbReference>
<feature type="disulfide bond" evidence="18">
    <location>
        <begin position="1016"/>
        <end position="1025"/>
    </location>
</feature>
<evidence type="ECO:0000256" key="6">
    <source>
        <dbReference type="ARBA" id="ARBA00022692"/>
    </source>
</evidence>
<keyword evidence="15 18" id="KW-0424">Laminin EGF-like domain</keyword>
<keyword evidence="8" id="KW-0677">Repeat</keyword>
<feature type="domain" description="Ig-like" evidence="21">
    <location>
        <begin position="1547"/>
        <end position="1629"/>
    </location>
</feature>
<feature type="disulfide bond" evidence="17">
    <location>
        <begin position="152"/>
        <end position="170"/>
    </location>
</feature>
<dbReference type="InterPro" id="IPR036179">
    <property type="entry name" value="Ig-like_dom_sf"/>
</dbReference>
<dbReference type="GO" id="GO:0070593">
    <property type="term" value="P:dendrite self-avoidance"/>
    <property type="evidence" value="ECO:0007669"/>
    <property type="project" value="TreeGrafter"/>
</dbReference>
<dbReference type="SUPFAM" id="SSF57196">
    <property type="entry name" value="EGF/Laminin"/>
    <property type="match status" value="3"/>
</dbReference>
<dbReference type="Gene3D" id="2.10.25.10">
    <property type="entry name" value="Laminin"/>
    <property type="match status" value="6"/>
</dbReference>
<feature type="domain" description="Ig-like" evidence="21">
    <location>
        <begin position="1886"/>
        <end position="1970"/>
    </location>
</feature>
<dbReference type="Gene3D" id="2.170.300.10">
    <property type="entry name" value="Tie2 ligand-binding domain superfamily"/>
    <property type="match status" value="1"/>
</dbReference>
<feature type="domain" description="Laminin IV type A" evidence="22">
    <location>
        <begin position="445"/>
        <end position="617"/>
    </location>
</feature>
<keyword evidence="9" id="KW-0084">Basement membrane</keyword>
<feature type="domain" description="Ig-like" evidence="21">
    <location>
        <begin position="1334"/>
        <end position="1416"/>
    </location>
</feature>
<evidence type="ECO:0000256" key="17">
    <source>
        <dbReference type="PROSITE-ProRule" id="PRU00124"/>
    </source>
</evidence>
<feature type="domain" description="Ig-like" evidence="21">
    <location>
        <begin position="2070"/>
        <end position="2160"/>
    </location>
</feature>
<feature type="domain" description="Ig-like" evidence="21">
    <location>
        <begin position="1442"/>
        <end position="1527"/>
    </location>
</feature>
<dbReference type="Pfam" id="PF13927">
    <property type="entry name" value="Ig_3"/>
    <property type="match status" value="8"/>
</dbReference>
<feature type="domain" description="Ig-like" evidence="21">
    <location>
        <begin position="1637"/>
        <end position="1720"/>
    </location>
</feature>
<feature type="chain" id="PRO_5019870543" description="Basement membrane proteoglycan" evidence="19">
    <location>
        <begin position="32"/>
        <end position="2195"/>
    </location>
</feature>
<protein>
    <recommendedName>
        <fullName evidence="25">Basement membrane proteoglycan</fullName>
    </recommendedName>
</protein>
<feature type="domain" description="Laminin IV type A" evidence="22">
    <location>
        <begin position="734"/>
        <end position="907"/>
    </location>
</feature>
<accession>A0A498SF43</accession>
<evidence type="ECO:0000256" key="9">
    <source>
        <dbReference type="ARBA" id="ARBA00022869"/>
    </source>
</evidence>
<evidence type="ECO:0000256" key="10">
    <source>
        <dbReference type="ARBA" id="ARBA00022989"/>
    </source>
</evidence>
<dbReference type="GO" id="GO:0012505">
    <property type="term" value="C:endomembrane system"/>
    <property type="evidence" value="ECO:0007669"/>
    <property type="project" value="UniProtKB-SubCell"/>
</dbReference>
<dbReference type="InterPro" id="IPR013098">
    <property type="entry name" value="Ig_I-set"/>
</dbReference>
<keyword evidence="16" id="KW-0393">Immunoglobulin domain</keyword>
<feature type="domain" description="Ig-like" evidence="21">
    <location>
        <begin position="1241"/>
        <end position="1326"/>
    </location>
</feature>
<dbReference type="InterPro" id="IPR056863">
    <property type="entry name" value="LMN_ATRN_NET-like_EGF"/>
</dbReference>
<dbReference type="Pfam" id="PF00053">
    <property type="entry name" value="EGF_laminin"/>
    <property type="match status" value="4"/>
</dbReference>
<dbReference type="FunFam" id="2.10.25.10:FF:000106">
    <property type="entry name" value="Heparan sulfate proteoglycan 2"/>
    <property type="match status" value="1"/>
</dbReference>
<keyword evidence="4" id="KW-0964">Secreted</keyword>
<dbReference type="GO" id="GO:0005604">
    <property type="term" value="C:basement membrane"/>
    <property type="evidence" value="ECO:0007669"/>
    <property type="project" value="UniProtKB-SubCell"/>
</dbReference>
<evidence type="ECO:0000256" key="12">
    <source>
        <dbReference type="ARBA" id="ARBA00023157"/>
    </source>
</evidence>
<feature type="disulfide bond" evidence="17">
    <location>
        <begin position="248"/>
        <end position="263"/>
    </location>
</feature>
<keyword evidence="11" id="KW-0472">Membrane</keyword>
<dbReference type="SUPFAM" id="SSF48726">
    <property type="entry name" value="Immunoglobulin"/>
    <property type="match status" value="12"/>
</dbReference>
<reference evidence="23 24" key="1">
    <citation type="submission" date="2018-08" db="EMBL/GenBank/DDBJ databases">
        <authorList>
            <person name="Laetsch R D."/>
            <person name="Stevens L."/>
            <person name="Kumar S."/>
            <person name="Blaxter L. M."/>
        </authorList>
    </citation>
    <scope>NUCLEOTIDE SEQUENCE [LARGE SCALE GENOMIC DNA]</scope>
</reference>
<dbReference type="CDD" id="cd00112">
    <property type="entry name" value="LDLa"/>
    <property type="match status" value="2"/>
</dbReference>
<feature type="disulfide bond" evidence="17">
    <location>
        <begin position="164"/>
        <end position="179"/>
    </location>
</feature>
<dbReference type="GO" id="GO:0007411">
    <property type="term" value="P:axon guidance"/>
    <property type="evidence" value="ECO:0007669"/>
    <property type="project" value="TreeGrafter"/>
</dbReference>
<dbReference type="PROSITE" id="PS01209">
    <property type="entry name" value="LDLRA_1"/>
    <property type="match status" value="1"/>
</dbReference>
<proteinExistence type="predicted"/>
<keyword evidence="12 18" id="KW-1015">Disulfide bond</keyword>
<dbReference type="SMART" id="SM00181">
    <property type="entry name" value="EGF"/>
    <property type="match status" value="4"/>
</dbReference>
<dbReference type="PROSITE" id="PS51115">
    <property type="entry name" value="LAMININ_IVA"/>
    <property type="match status" value="2"/>
</dbReference>
<keyword evidence="6" id="KW-0812">Transmembrane</keyword>
<dbReference type="Pfam" id="PF00057">
    <property type="entry name" value="Ldl_recept_a"/>
    <property type="match status" value="3"/>
</dbReference>
<dbReference type="GO" id="GO:0005886">
    <property type="term" value="C:plasma membrane"/>
    <property type="evidence" value="ECO:0007669"/>
    <property type="project" value="TreeGrafter"/>
</dbReference>
<dbReference type="STRING" id="6277.A0A498SF43"/>
<dbReference type="Pfam" id="PF24973">
    <property type="entry name" value="EGF_LMN_ATRN"/>
    <property type="match status" value="2"/>
</dbReference>
<dbReference type="Proteomes" id="UP000276991">
    <property type="component" value="Unassembled WGS sequence"/>
</dbReference>
<dbReference type="GO" id="GO:0098632">
    <property type="term" value="F:cell-cell adhesion mediator activity"/>
    <property type="evidence" value="ECO:0007669"/>
    <property type="project" value="TreeGrafter"/>
</dbReference>
<feature type="domain" description="Ig-like" evidence="21">
    <location>
        <begin position="1973"/>
        <end position="2066"/>
    </location>
</feature>
<dbReference type="SMART" id="SM00281">
    <property type="entry name" value="LamB"/>
    <property type="match status" value="2"/>
</dbReference>
<dbReference type="SUPFAM" id="SSF57424">
    <property type="entry name" value="LDL receptor-like module"/>
    <property type="match status" value="3"/>
</dbReference>
<dbReference type="FunFam" id="2.60.40.10:FF:001694">
    <property type="entry name" value="Basement membrane proteoglycan"/>
    <property type="match status" value="1"/>
</dbReference>
<evidence type="ECO:0000256" key="18">
    <source>
        <dbReference type="PROSITE-ProRule" id="PRU00460"/>
    </source>
</evidence>
<feature type="domain" description="Laminin EGF-like" evidence="20">
    <location>
        <begin position="941"/>
        <end position="990"/>
    </location>
</feature>
<dbReference type="OrthoDB" id="10055367at2759"/>
<dbReference type="PROSITE" id="PS00022">
    <property type="entry name" value="EGF_1"/>
    <property type="match status" value="1"/>
</dbReference>
<organism evidence="23 24">
    <name type="scientific">Acanthocheilonema viteae</name>
    <name type="common">Filarial nematode worm</name>
    <name type="synonym">Dipetalonema viteae</name>
    <dbReference type="NCBI Taxonomy" id="6277"/>
    <lineage>
        <taxon>Eukaryota</taxon>
        <taxon>Metazoa</taxon>
        <taxon>Ecdysozoa</taxon>
        <taxon>Nematoda</taxon>
        <taxon>Chromadorea</taxon>
        <taxon>Rhabditida</taxon>
        <taxon>Spirurina</taxon>
        <taxon>Spiruromorpha</taxon>
        <taxon>Filarioidea</taxon>
        <taxon>Onchocercidae</taxon>
        <taxon>Acanthocheilonema</taxon>
    </lineage>
</organism>
<dbReference type="SMART" id="SM00180">
    <property type="entry name" value="EGF_Lam"/>
    <property type="match status" value="6"/>
</dbReference>
<dbReference type="SMART" id="SM00408">
    <property type="entry name" value="IGc2"/>
    <property type="match status" value="12"/>
</dbReference>
<dbReference type="PROSITE" id="PS50835">
    <property type="entry name" value="IG_LIKE"/>
    <property type="match status" value="12"/>
</dbReference>
<evidence type="ECO:0000256" key="14">
    <source>
        <dbReference type="ARBA" id="ARBA00023180"/>
    </source>
</evidence>
<evidence type="ECO:0000259" key="21">
    <source>
        <dbReference type="PROSITE" id="PS50835"/>
    </source>
</evidence>
<dbReference type="InterPro" id="IPR002172">
    <property type="entry name" value="LDrepeatLR_classA_rpt"/>
</dbReference>
<evidence type="ECO:0000256" key="15">
    <source>
        <dbReference type="ARBA" id="ARBA00023292"/>
    </source>
</evidence>
<dbReference type="FunFam" id="2.10.25.10:FF:000552">
    <property type="entry name" value="Basement membrane proteoglycan"/>
    <property type="match status" value="1"/>
</dbReference>
<feature type="domain" description="Ig-like" evidence="21">
    <location>
        <begin position="1793"/>
        <end position="1878"/>
    </location>
</feature>
<dbReference type="GO" id="GO:0007156">
    <property type="term" value="P:homophilic cell adhesion via plasma membrane adhesion molecules"/>
    <property type="evidence" value="ECO:0007669"/>
    <property type="project" value="TreeGrafter"/>
</dbReference>
<keyword evidence="5" id="KW-0272">Extracellular matrix</keyword>
<evidence type="ECO:0000259" key="22">
    <source>
        <dbReference type="PROSITE" id="PS51115"/>
    </source>
</evidence>
<dbReference type="Gene3D" id="2.60.40.10">
    <property type="entry name" value="Immunoglobulins"/>
    <property type="match status" value="12"/>
</dbReference>
<dbReference type="FunFam" id="4.10.400.10:FF:000011">
    <property type="entry name" value="Low-density lipoprotein receptor-related protein 1"/>
    <property type="match status" value="1"/>
</dbReference>
<dbReference type="GO" id="GO:0030424">
    <property type="term" value="C:axon"/>
    <property type="evidence" value="ECO:0007669"/>
    <property type="project" value="TreeGrafter"/>
</dbReference>
<keyword evidence="24" id="KW-1185">Reference proteome</keyword>
<evidence type="ECO:0000256" key="5">
    <source>
        <dbReference type="ARBA" id="ARBA00022530"/>
    </source>
</evidence>
<feature type="domain" description="Laminin EGF-like" evidence="20">
    <location>
        <begin position="371"/>
        <end position="419"/>
    </location>
</feature>
<feature type="domain" description="Ig-like" evidence="21">
    <location>
        <begin position="266"/>
        <end position="350"/>
    </location>
</feature>
<comment type="subcellular location">
    <subcellularLocation>
        <location evidence="3">Endomembrane system</location>
    </subcellularLocation>
    <subcellularLocation>
        <location evidence="1">Membrane</location>
        <topology evidence="1">Single-pass membrane protein</topology>
    </subcellularLocation>
    <subcellularLocation>
        <location evidence="2">Secreted</location>
        <location evidence="2">Extracellular space</location>
        <location evidence="2">Extracellular matrix</location>
        <location evidence="2">Basement membrane</location>
    </subcellularLocation>
</comment>
<evidence type="ECO:0000313" key="24">
    <source>
        <dbReference type="Proteomes" id="UP000276991"/>
    </source>
</evidence>
<dbReference type="SMART" id="SM00409">
    <property type="entry name" value="IG"/>
    <property type="match status" value="12"/>
</dbReference>
<dbReference type="InterPro" id="IPR036055">
    <property type="entry name" value="LDL_receptor-like_sf"/>
</dbReference>
<feature type="disulfide bond" evidence="17">
    <location>
        <begin position="185"/>
        <end position="197"/>
    </location>
</feature>
<sequence>MRKLCRLRILISPLVLAQLLLLLNSIATIKAWNERNYNRSVQITIYPTEENIYEGRDATFNCRARASDGVTYPEVRWTRYDAPMPSSAYEIDGRLKFSSATSSDSGRYVCSATFGGRNYDASAQLNVQPYGPQEFQSILPQTGVCRVDERACGNNECVKSDYICDGEPDCRDRSDEQNCPSLRSCEPNEYKCNNGRCVQKMWLCDGDDDCGDNSDEQACSHRAPSDGCATSEFKCRDGRQCVPLSFHCDGTNDCQDGSDEIGCVQPTIVQPPETNKQVNAGGTFQLTCKAVAVPEPYINWRLNWGPVCNPPRCTQHSEGGLGTLTVSNAQPLDQGAYTCEAINVKGRVLATPDCIVRIVNIPAPETQKKAQCDLVGSVSPIPDYTGQCQCKPLVEGLKCDSCSRGAYHLHEKAQQGCLKCFCFGVTDQCKSSSWYRTKDKLILNGDSRGVQISDINGQVYSSQFDYSKPGMVTYSEPSYQTLYWKLPTRFLGNKLTAYGGELAFDLQYSCTGSVNNEPLIVLKGNGITLAHRPIDTHIFGSDKTIRYAVSTYEANFEELNGRPVTRENLMMVLANVDMMLIRATHCYGQQYTRLGDITWEIAVNRDTQERFALEVEHCSCPPGYTGLSCEDCAPGYERSPQGPYLGTCVPVEHRAQCSPAGARSTHPGYDGKCQCKMYAVGALCDRCPPNTFHLASRNPQGCIPCFCSGVTQQCTSANNYYRTRVVIDYRKGVTDQLGITTSDAHSPFTPQSQAQLTGRDITFASFYEIPGQTLYWKMPEQFLGNKITSYGGTLKYVFRYSGTGPVNTDVDVILRGNDIALQYTNHQPIYADRENTVEVSLFEDHWQRVDGQLATREHLLMALADLDSLLIKMSYVDECSSSSLISVSLDYAEPHATGGQIAYEVEQCQCPPGYIGTSCEDCAPGYSRTGGGLYLGLCERCECHGHASQCDKEHGFCMDCQHNTEGDQCERCKPGFTGDARRGTPHDCQPAATRPACMCNNHSPRGCDSFGRCLLCEHNTEGYHCEQCKRGFFGDAARGTPFDCTPCPCPGTSDCFLDTDGQVRCRNCPAGLTGRLCEECAPGYTRSRSRARVDEGRICEPIGHVEETNIVFVPTPEGDRIRDRLRWQRSRLQRNPYGPPLRVQIDPPKNLNIPVGSRARWYCRVIGQRPAGIRLQWSKVGTAGLPSNAAQYDGELVIDGVQESDVGQYRCTGSGDHQFATDDAMLNVEPKPRMPVTGRPPPVMVDPLEQTVNVNDMVSYRCWVPGLLSCELKWYKEDIGGQLPHGVYQIGGTLKIPHAQLEHAGNYICTASNEYGVGKSPPARLIVKQPPQRPRIDPQENIVAEGEPARFRCWVPGDPTAILTWKMKGNGPLPHGTQQHEGILNIPSAQRQHAGSYICTASDPAGYKPPTDSPVARLVVRPVYGPSTHHLSVQPSEVLQKPQVDPKHQIVYEGDPAMFRCRIPSNPNARLKWSRADGTSLPRSAFDDGTGTLYYLRAHISDADFYVCLAISPIHGPSLESDPVELKVKPHERRKKIMKSELPRGAPTVDPMEQTVEEGDPSQIHCFVHGEPNVALKWRKESGELPIEATQNNGILYIPQTESEDAGNYICTMDDFRGSPIDSVPARINVRQQGKIPLVLPTSLTVNKDDLVRFLCYVPDKHAQSLRWGFNDRDGPLPEGAYVYYGVLTIDKARVTDTGEYICTDDETSQSAAPASLTVENGEVQEVENAHDSDEYNNHTEQQRYGNHDTEHGIMDENATNEYDEHEHSSNHDNSNHEHYTNHHIIEHGGKPPKPVATPSDQVVKVGETARFHCDPNSEAPANIRWGYETPDGPLRGDVVPEGNDLIIRSADNSDAGEYICIATNQYGSGEAEPVRLHITEKEEPPTARVVPRVWNGQPGDKHQLQCITTGSPKPTIIWTGPNGEALPEDVTDVGNGFLDFQNARTDMNGDYTCTATNIVGEASDHGSVNIGPSLTVRTSPPGPRIVLTAGEPLEVKCEAFGEPEPEVEWLHDPGPERGDLPDDFKPVTISEQFIRHPNIGLGNAGVYTCRGSNTQASAKKDIYIEVVEPSKIATVSILGGSTQWFEPGRSADLICAATGSEIVDRIQWVKVDGALPDNIKETELGILHISKFRQSDSGEYECRGYRHNELVGSNRVTIHATNLAPLDIARVEIDSPVVRVIDQGESIKLTCTVE</sequence>
<evidence type="ECO:0000259" key="20">
    <source>
        <dbReference type="PROSITE" id="PS50027"/>
    </source>
</evidence>
<feature type="domain" description="Laminin EGF-like" evidence="20">
    <location>
        <begin position="997"/>
        <end position="1046"/>
    </location>
</feature>
<dbReference type="InterPro" id="IPR002049">
    <property type="entry name" value="LE_dom"/>
</dbReference>
<dbReference type="SMART" id="SM00192">
    <property type="entry name" value="LDLa"/>
    <property type="match status" value="3"/>
</dbReference>
<evidence type="ECO:0000256" key="11">
    <source>
        <dbReference type="ARBA" id="ARBA00023136"/>
    </source>
</evidence>
<dbReference type="PROSITE" id="PS50068">
    <property type="entry name" value="LDLRA_2"/>
    <property type="match status" value="3"/>
</dbReference>
<dbReference type="Gene3D" id="4.10.400.10">
    <property type="entry name" value="Low-density Lipoprotein Receptor"/>
    <property type="match status" value="3"/>
</dbReference>
<evidence type="ECO:0000256" key="4">
    <source>
        <dbReference type="ARBA" id="ARBA00022525"/>
    </source>
</evidence>
<dbReference type="InterPro" id="IPR003598">
    <property type="entry name" value="Ig_sub2"/>
</dbReference>
<keyword evidence="13" id="KW-0675">Receptor</keyword>
<evidence type="ECO:0000256" key="2">
    <source>
        <dbReference type="ARBA" id="ARBA00004302"/>
    </source>
</evidence>
<feature type="signal peptide" evidence="19">
    <location>
        <begin position="1"/>
        <end position="31"/>
    </location>
</feature>
<evidence type="ECO:0000256" key="3">
    <source>
        <dbReference type="ARBA" id="ARBA00004308"/>
    </source>
</evidence>
<comment type="caution">
    <text evidence="18">Lacks conserved residue(s) required for the propagation of feature annotation.</text>
</comment>
<keyword evidence="10" id="KW-1133">Transmembrane helix</keyword>
<dbReference type="FunFam" id="4.10.400.10:FF:000045">
    <property type="entry name" value="Low-density lipoprotein receptor-related protein 2"/>
    <property type="match status" value="1"/>
</dbReference>
<feature type="domain" description="Ig-like" evidence="21">
    <location>
        <begin position="41"/>
        <end position="126"/>
    </location>
</feature>
<name>A0A498SF43_ACAVI</name>
<evidence type="ECO:0000313" key="23">
    <source>
        <dbReference type="EMBL" id="VBB30312.1"/>
    </source>
</evidence>
<dbReference type="CDD" id="cd00055">
    <property type="entry name" value="EGF_Lam"/>
    <property type="match status" value="7"/>
</dbReference>
<evidence type="ECO:0000256" key="8">
    <source>
        <dbReference type="ARBA" id="ARBA00022737"/>
    </source>
</evidence>
<dbReference type="PROSITE" id="PS01248">
    <property type="entry name" value="EGF_LAM_1"/>
    <property type="match status" value="3"/>
</dbReference>
<evidence type="ECO:0000256" key="16">
    <source>
        <dbReference type="ARBA" id="ARBA00023319"/>
    </source>
</evidence>
<dbReference type="InterPro" id="IPR000742">
    <property type="entry name" value="EGF"/>
</dbReference>
<dbReference type="InterPro" id="IPR000034">
    <property type="entry name" value="Laminin_IV"/>
</dbReference>
<feature type="non-terminal residue" evidence="23">
    <location>
        <position position="2195"/>
    </location>
</feature>
<dbReference type="InterPro" id="IPR023415">
    <property type="entry name" value="LDLR_class-A_CS"/>
</dbReference>
<feature type="disulfide bond" evidence="17">
    <location>
        <begin position="192"/>
        <end position="210"/>
    </location>
</feature>
<feature type="disulfide bond" evidence="17">
    <location>
        <begin position="204"/>
        <end position="219"/>
    </location>
</feature>
<dbReference type="Pfam" id="PF00052">
    <property type="entry name" value="Laminin_B"/>
    <property type="match status" value="2"/>
</dbReference>
<dbReference type="Pfam" id="PF07679">
    <property type="entry name" value="I-set"/>
    <property type="match status" value="1"/>
</dbReference>
<dbReference type="EMBL" id="UPTC01000840">
    <property type="protein sequence ID" value="VBB30312.1"/>
    <property type="molecule type" value="Genomic_DNA"/>
</dbReference>
<dbReference type="PANTHER" id="PTHR10075:SF103">
    <property type="entry name" value="ROUNDABOUT HOMOLOG 4"/>
    <property type="match status" value="1"/>
</dbReference>
<dbReference type="FunFam" id="2.10.25.10:FF:000454">
    <property type="entry name" value="Laminin subunit alpha 1"/>
    <property type="match status" value="1"/>
</dbReference>
<dbReference type="InterPro" id="IPR003599">
    <property type="entry name" value="Ig_sub"/>
</dbReference>
<dbReference type="InterPro" id="IPR007110">
    <property type="entry name" value="Ig-like_dom"/>
</dbReference>
<feature type="disulfide bond" evidence="18">
    <location>
        <begin position="390"/>
        <end position="399"/>
    </location>
</feature>
<keyword evidence="14" id="KW-0325">Glycoprotein</keyword>